<feature type="chain" id="PRO_5025661072" evidence="1">
    <location>
        <begin position="24"/>
        <end position="414"/>
    </location>
</feature>
<dbReference type="AlphaFoldDB" id="A0A6A5YER6"/>
<dbReference type="Proteomes" id="UP000799776">
    <property type="component" value="Unassembled WGS sequence"/>
</dbReference>
<reference evidence="2" key="1">
    <citation type="journal article" date="2020" name="Stud. Mycol.">
        <title>101 Dothideomycetes genomes: a test case for predicting lifestyles and emergence of pathogens.</title>
        <authorList>
            <person name="Haridas S."/>
            <person name="Albert R."/>
            <person name="Binder M."/>
            <person name="Bloem J."/>
            <person name="Labutti K."/>
            <person name="Salamov A."/>
            <person name="Andreopoulos B."/>
            <person name="Baker S."/>
            <person name="Barry K."/>
            <person name="Bills G."/>
            <person name="Bluhm B."/>
            <person name="Cannon C."/>
            <person name="Castanera R."/>
            <person name="Culley D."/>
            <person name="Daum C."/>
            <person name="Ezra D."/>
            <person name="Gonzalez J."/>
            <person name="Henrissat B."/>
            <person name="Kuo A."/>
            <person name="Liang C."/>
            <person name="Lipzen A."/>
            <person name="Lutzoni F."/>
            <person name="Magnuson J."/>
            <person name="Mondo S."/>
            <person name="Nolan M."/>
            <person name="Ohm R."/>
            <person name="Pangilinan J."/>
            <person name="Park H.-J."/>
            <person name="Ramirez L."/>
            <person name="Alfaro M."/>
            <person name="Sun H."/>
            <person name="Tritt A."/>
            <person name="Yoshinaga Y."/>
            <person name="Zwiers L.-H."/>
            <person name="Turgeon B."/>
            <person name="Goodwin S."/>
            <person name="Spatafora J."/>
            <person name="Crous P."/>
            <person name="Grigoriev I."/>
        </authorList>
    </citation>
    <scope>NUCLEOTIDE SEQUENCE</scope>
    <source>
        <strain evidence="2">CBS 121410</strain>
    </source>
</reference>
<proteinExistence type="predicted"/>
<gene>
    <name evidence="2" type="ORF">K490DRAFT_36961</name>
</gene>
<feature type="signal peptide" evidence="1">
    <location>
        <begin position="1"/>
        <end position="23"/>
    </location>
</feature>
<evidence type="ECO:0000256" key="1">
    <source>
        <dbReference type="SAM" id="SignalP"/>
    </source>
</evidence>
<evidence type="ECO:0000313" key="3">
    <source>
        <dbReference type="Proteomes" id="UP000799776"/>
    </source>
</evidence>
<dbReference type="PANTHER" id="PTHR36124:SF1">
    <property type="entry name" value="ER-BOUND OXYGENASE MPAB_MPAB'_RUBBER OXYGENASE CATALYTIC DOMAIN-CONTAINING PROTEIN"/>
    <property type="match status" value="1"/>
</dbReference>
<dbReference type="PANTHER" id="PTHR36124">
    <property type="match status" value="1"/>
</dbReference>
<accession>A0A6A5YER6</accession>
<organism evidence="2 3">
    <name type="scientific">Saccharata proteae CBS 121410</name>
    <dbReference type="NCBI Taxonomy" id="1314787"/>
    <lineage>
        <taxon>Eukaryota</taxon>
        <taxon>Fungi</taxon>
        <taxon>Dikarya</taxon>
        <taxon>Ascomycota</taxon>
        <taxon>Pezizomycotina</taxon>
        <taxon>Dothideomycetes</taxon>
        <taxon>Dothideomycetes incertae sedis</taxon>
        <taxon>Botryosphaeriales</taxon>
        <taxon>Saccharataceae</taxon>
        <taxon>Saccharata</taxon>
    </lineage>
</organism>
<protein>
    <submittedName>
        <fullName evidence="2">Uncharacterized protein</fullName>
    </submittedName>
</protein>
<evidence type="ECO:0000313" key="2">
    <source>
        <dbReference type="EMBL" id="KAF2089450.1"/>
    </source>
</evidence>
<keyword evidence="1" id="KW-0732">Signal</keyword>
<dbReference type="InterPro" id="IPR046366">
    <property type="entry name" value="MPAB"/>
</dbReference>
<dbReference type="OrthoDB" id="545169at2759"/>
<keyword evidence="3" id="KW-1185">Reference proteome</keyword>
<dbReference type="GO" id="GO:0016491">
    <property type="term" value="F:oxidoreductase activity"/>
    <property type="evidence" value="ECO:0007669"/>
    <property type="project" value="InterPro"/>
</dbReference>
<dbReference type="EMBL" id="ML978714">
    <property type="protein sequence ID" value="KAF2089450.1"/>
    <property type="molecule type" value="Genomic_DNA"/>
</dbReference>
<sequence>MASSWRLWCLTLLLPYLITVKLLRYNRRDCLQKQFGYHDRASLGRMTLAEAHAIQTTLGEVEFPKIFSTSIFFALFKTYGIPSISSLLVSTGQLSSDATASKRAADTGIIITEVVLNKPSSPRAINGIARMNYLHDRYRKAGKISDEDMLYTLALFALEPIRWTNRYEWRTLTDMERCAMGMYWKDLGDAMEIPYTALKSGKDGWRDGLQWLDELEEWSDAYEEQYMVPAEANNQLANATLNLALFPLPRWIRGVILSFALVLLDKRLRFAMMLDDPPLICERIMHLVFNIRKYLLRHIALPRPYGMRQRWFTETPDPQTGLHHPMRYIAHPWYMKPSFKARWGLGAWVRWLSRKPLPGDEGKKYHPEGYAIREMGPEGLKDKGYEEMEKTIERLSRTKDRLSCPFAAHQSPSG</sequence>
<name>A0A6A5YER6_9PEZI</name>